<sequence length="1001" mass="116516">MAFGFRMLSTNKGAMKTQHYNVECFYPSYIYNRLCSSHFEKLLSRIGDEAMELLMGKRSLFMLLPPNSYLQLTGRIPDFPPPVVSLSNQSKNKKQKMQNLADQIYSLCQRDQNGQPKSKKKESELSVGINKNNDPKTLKKKTRRGKRKPKNILASCSLMKMSFNPYNFYEVIPHTYILYAKDLHQRLDKYLCTTMTNQTSACELVPGISASSTADSACPKCQVKSFLASQLKPLLQKLIKNHRSCHYISLLNYHCPIAVTKAKLQRRASLNKISTNHSKENINTSPKKSAGVKVIKRLITKRRKASIQMLLDDYVLHKQVYRFLRACLLRLIPVELLGSKHNVTILLKNVKKFISLGKFEKLCLGQIMNGMKVSACGWLRKIPSLSWRCHLLCQCLVWIFFNIIMVIIRGFFYVTETSHYRNRLFYYRKPVWLHLRQLAVQNFLSKGMLKPIKHEEVFQKMVKGVCLGVSCLRFLPKKKSFRPIINMNCANLKSLPKKLPIKQQVSGLFYIFNVIKEKYPDLMGHSLDFLHHYFSFLLLLLKSFCCYFQCMVAKERTNKDLSEMKRTYLVWIHQYEFMRPLYFVKIDIQECFNFINQDLLKNIMRDILDMVGEDFIIRKYAKIFCIEGKLKRSFFYEATVESEHNPNFKNYIQHVKDKKKLGNSVIIDKVLYDHMKFDEIIKKLHCHVSNNVVKLDSHYYTQTQGISQGSVLSTLLCNIYYGHMENKMLKLDSDALMMRMVDDFLLVTPQKSTAFRFLNKMLNGIPLYNCSIQPEKTLINFAYDHKTYGKLPQILETEMLPWCGLLIDTKSLNIKRDYSRFSGLGISDILTVNLTPQMAANLCHKILKCINPKCLAIFVDKKINGITTIACNVFNLFYLAAYRFHVFILRLITKQQTLDSAQFFFRIIHYIADQFFKLVKTKMKQINSVQSYPLSKCENKWLCFMAFFIKVSQYQSQYITLHSMLKKACSQGKAMLSTKRKSLLLKTVMDGQLESVLSSMK</sequence>
<comment type="function">
    <text evidence="14">Telomerase is a ribonucleoprotein enzyme essential for the replication of chromosome termini in most eukaryotes. It elongates telomeres. It is a reverse transcriptase that adds simple sequence repeats to chromosome ends by copying a template sequence within the RNA component of the enzyme.</text>
</comment>
<evidence type="ECO:0000256" key="5">
    <source>
        <dbReference type="ARBA" id="ARBA00022679"/>
    </source>
</evidence>
<dbReference type="CDD" id="cd01648">
    <property type="entry name" value="TERT"/>
    <property type="match status" value="1"/>
</dbReference>
<dbReference type="InterPro" id="IPR000477">
    <property type="entry name" value="RT_dom"/>
</dbReference>
<protein>
    <recommendedName>
        <fullName evidence="3 14">Telomerase reverse transcriptase</fullName>
        <ecNumber evidence="2 14">2.7.7.49</ecNumber>
    </recommendedName>
    <alternativeName>
        <fullName evidence="12 14">Telomerase catalytic subunit</fullName>
    </alternativeName>
</protein>
<accession>A0A812BHG3</accession>
<evidence type="ECO:0000256" key="14">
    <source>
        <dbReference type="RuleBase" id="RU365061"/>
    </source>
</evidence>
<dbReference type="Proteomes" id="UP000597762">
    <property type="component" value="Unassembled WGS sequence"/>
</dbReference>
<dbReference type="GO" id="GO:0000333">
    <property type="term" value="C:telomerase catalytic core complex"/>
    <property type="evidence" value="ECO:0007669"/>
    <property type="project" value="TreeGrafter"/>
</dbReference>
<dbReference type="GO" id="GO:0007004">
    <property type="term" value="P:telomere maintenance via telomerase"/>
    <property type="evidence" value="ECO:0007669"/>
    <property type="project" value="TreeGrafter"/>
</dbReference>
<dbReference type="PRINTS" id="PR01365">
    <property type="entry name" value="TELOMERASERT"/>
</dbReference>
<dbReference type="InterPro" id="IPR049139">
    <property type="entry name" value="TERT_C"/>
</dbReference>
<keyword evidence="11 14" id="KW-0539">Nucleus</keyword>
<dbReference type="InterPro" id="IPR021891">
    <property type="entry name" value="Telomerase_RBD"/>
</dbReference>
<keyword evidence="4 14" id="KW-0158">Chromosome</keyword>
<dbReference type="PROSITE" id="PS50878">
    <property type="entry name" value="RT_POL"/>
    <property type="match status" value="1"/>
</dbReference>
<comment type="caution">
    <text evidence="17">The sequence shown here is derived from an EMBL/GenBank/DDBJ whole genome shotgun (WGS) entry which is preliminary data.</text>
</comment>
<keyword evidence="8 14" id="KW-0460">Magnesium</keyword>
<comment type="similarity">
    <text evidence="1 14">Belongs to the reverse transcriptase family. Telomerase subfamily.</text>
</comment>
<evidence type="ECO:0000256" key="11">
    <source>
        <dbReference type="ARBA" id="ARBA00023242"/>
    </source>
</evidence>
<keyword evidence="5 14" id="KW-0808">Transferase</keyword>
<dbReference type="Pfam" id="PF00078">
    <property type="entry name" value="RVT_1"/>
    <property type="match status" value="1"/>
</dbReference>
<dbReference type="GO" id="GO:0070034">
    <property type="term" value="F:telomerase RNA binding"/>
    <property type="evidence" value="ECO:0007669"/>
    <property type="project" value="TreeGrafter"/>
</dbReference>
<dbReference type="EMBL" id="CAHIKZ030000591">
    <property type="protein sequence ID" value="CAE1228149.1"/>
    <property type="molecule type" value="Genomic_DNA"/>
</dbReference>
<evidence type="ECO:0000256" key="7">
    <source>
        <dbReference type="ARBA" id="ARBA00022723"/>
    </source>
</evidence>
<evidence type="ECO:0000313" key="18">
    <source>
        <dbReference type="Proteomes" id="UP000597762"/>
    </source>
</evidence>
<dbReference type="GO" id="GO:0003720">
    <property type="term" value="F:telomerase activity"/>
    <property type="evidence" value="ECO:0007669"/>
    <property type="project" value="InterPro"/>
</dbReference>
<dbReference type="PANTHER" id="PTHR12066">
    <property type="entry name" value="TELOMERASE REVERSE TRANSCRIPTASE"/>
    <property type="match status" value="1"/>
</dbReference>
<proteinExistence type="inferred from homology"/>
<dbReference type="GO" id="GO:0042162">
    <property type="term" value="F:telomeric DNA binding"/>
    <property type="evidence" value="ECO:0007669"/>
    <property type="project" value="TreeGrafter"/>
</dbReference>
<dbReference type="EC" id="2.7.7.49" evidence="2 14"/>
<evidence type="ECO:0000256" key="9">
    <source>
        <dbReference type="ARBA" id="ARBA00022895"/>
    </source>
</evidence>
<reference evidence="17" key="1">
    <citation type="submission" date="2021-01" db="EMBL/GenBank/DDBJ databases">
        <authorList>
            <person name="Li R."/>
            <person name="Bekaert M."/>
        </authorList>
    </citation>
    <scope>NUCLEOTIDE SEQUENCE</scope>
    <source>
        <strain evidence="17">Farmed</strain>
    </source>
</reference>
<dbReference type="GO" id="GO:0000781">
    <property type="term" value="C:chromosome, telomeric region"/>
    <property type="evidence" value="ECO:0007669"/>
    <property type="project" value="UniProtKB-SubCell"/>
</dbReference>
<comment type="catalytic activity">
    <reaction evidence="13 14">
        <text>DNA(n) + a 2'-deoxyribonucleoside 5'-triphosphate = DNA(n+1) + diphosphate</text>
        <dbReference type="Rhea" id="RHEA:22508"/>
        <dbReference type="Rhea" id="RHEA-COMP:17339"/>
        <dbReference type="Rhea" id="RHEA-COMP:17340"/>
        <dbReference type="ChEBI" id="CHEBI:33019"/>
        <dbReference type="ChEBI" id="CHEBI:61560"/>
        <dbReference type="ChEBI" id="CHEBI:173112"/>
        <dbReference type="EC" id="2.7.7.49"/>
    </reaction>
</comment>
<dbReference type="Pfam" id="PF21399">
    <property type="entry name" value="TERT_C"/>
    <property type="match status" value="1"/>
</dbReference>
<gene>
    <name evidence="17" type="ORF">SPHA_16703</name>
</gene>
<evidence type="ECO:0000256" key="13">
    <source>
        <dbReference type="ARBA" id="ARBA00048173"/>
    </source>
</evidence>
<dbReference type="PANTHER" id="PTHR12066:SF0">
    <property type="entry name" value="TELOMERASE REVERSE TRANSCRIPTASE"/>
    <property type="match status" value="1"/>
</dbReference>
<dbReference type="InterPro" id="IPR043502">
    <property type="entry name" value="DNA/RNA_pol_sf"/>
</dbReference>
<dbReference type="Gene3D" id="3.30.70.2630">
    <property type="match status" value="1"/>
</dbReference>
<evidence type="ECO:0000259" key="16">
    <source>
        <dbReference type="PROSITE" id="PS50878"/>
    </source>
</evidence>
<organism evidence="17 18">
    <name type="scientific">Acanthosepion pharaonis</name>
    <name type="common">Pharaoh cuttlefish</name>
    <name type="synonym">Sepia pharaonis</name>
    <dbReference type="NCBI Taxonomy" id="158019"/>
    <lineage>
        <taxon>Eukaryota</taxon>
        <taxon>Metazoa</taxon>
        <taxon>Spiralia</taxon>
        <taxon>Lophotrochozoa</taxon>
        <taxon>Mollusca</taxon>
        <taxon>Cephalopoda</taxon>
        <taxon>Coleoidea</taxon>
        <taxon>Decapodiformes</taxon>
        <taxon>Sepiida</taxon>
        <taxon>Sepiina</taxon>
        <taxon>Sepiidae</taxon>
        <taxon>Acanthosepion</taxon>
    </lineage>
</organism>
<feature type="domain" description="Reverse transcriptase" evidence="16">
    <location>
        <begin position="456"/>
        <end position="807"/>
    </location>
</feature>
<dbReference type="Gene3D" id="1.10.132.70">
    <property type="match status" value="1"/>
</dbReference>
<keyword evidence="10 14" id="KW-0695">RNA-directed DNA polymerase</keyword>
<evidence type="ECO:0000256" key="12">
    <source>
        <dbReference type="ARBA" id="ARBA00032044"/>
    </source>
</evidence>
<dbReference type="SMART" id="SM00975">
    <property type="entry name" value="Telomerase_RBD"/>
    <property type="match status" value="1"/>
</dbReference>
<keyword evidence="6 14" id="KW-0548">Nucleotidyltransferase</keyword>
<dbReference type="InterPro" id="IPR003545">
    <property type="entry name" value="Telomerase_RT"/>
</dbReference>
<evidence type="ECO:0000256" key="8">
    <source>
        <dbReference type="ARBA" id="ARBA00022842"/>
    </source>
</evidence>
<evidence type="ECO:0000256" key="3">
    <source>
        <dbReference type="ARBA" id="ARBA00016182"/>
    </source>
</evidence>
<feature type="region of interest" description="Disordered" evidence="15">
    <location>
        <begin position="111"/>
        <end position="149"/>
    </location>
</feature>
<dbReference type="Gene3D" id="1.10.357.90">
    <property type="match status" value="1"/>
</dbReference>
<comment type="subcellular location">
    <subcellularLocation>
        <location evidence="14">Nucleus</location>
    </subcellularLocation>
    <subcellularLocation>
        <location evidence="14">Chromosome</location>
        <location evidence="14">Telomere</location>
    </subcellularLocation>
</comment>
<evidence type="ECO:0000256" key="1">
    <source>
        <dbReference type="ARBA" id="ARBA00008001"/>
    </source>
</evidence>
<dbReference type="OrthoDB" id="289721at2759"/>
<dbReference type="AlphaFoldDB" id="A0A812BHG3"/>
<evidence type="ECO:0000256" key="4">
    <source>
        <dbReference type="ARBA" id="ARBA00022454"/>
    </source>
</evidence>
<evidence type="ECO:0000256" key="6">
    <source>
        <dbReference type="ARBA" id="ARBA00022695"/>
    </source>
</evidence>
<evidence type="ECO:0000256" key="2">
    <source>
        <dbReference type="ARBA" id="ARBA00012493"/>
    </source>
</evidence>
<dbReference type="Pfam" id="PF12009">
    <property type="entry name" value="Telomerase_RBD"/>
    <property type="match status" value="1"/>
</dbReference>
<keyword evidence="7 14" id="KW-0479">Metal-binding</keyword>
<keyword evidence="18" id="KW-1185">Reference proteome</keyword>
<keyword evidence="9 14" id="KW-0779">Telomere</keyword>
<evidence type="ECO:0000256" key="10">
    <source>
        <dbReference type="ARBA" id="ARBA00022918"/>
    </source>
</evidence>
<evidence type="ECO:0000313" key="17">
    <source>
        <dbReference type="EMBL" id="CAE1228149.1"/>
    </source>
</evidence>
<name>A0A812BHG3_ACAPH</name>
<dbReference type="GO" id="GO:0046872">
    <property type="term" value="F:metal ion binding"/>
    <property type="evidence" value="ECO:0007669"/>
    <property type="project" value="UniProtKB-KW"/>
</dbReference>
<evidence type="ECO:0000256" key="15">
    <source>
        <dbReference type="SAM" id="MobiDB-lite"/>
    </source>
</evidence>
<feature type="compositionally biased region" description="Basic residues" evidence="15">
    <location>
        <begin position="138"/>
        <end position="149"/>
    </location>
</feature>
<dbReference type="SUPFAM" id="SSF56672">
    <property type="entry name" value="DNA/RNA polymerases"/>
    <property type="match status" value="1"/>
</dbReference>